<feature type="signal peptide" evidence="1">
    <location>
        <begin position="1"/>
        <end position="25"/>
    </location>
</feature>
<sequence>MKERWRRWLKCFLVVTCGGNSLIETQSDGCSSIRWLTVMLFGDKGTVACVLDGERVLVAMIEGEEECRQSSRMRKRRMAPMIECWCRRCLPESD</sequence>
<gene>
    <name evidence="2" type="ORF">PIB30_063600</name>
</gene>
<protein>
    <recommendedName>
        <fullName evidence="4">Secreted protein</fullName>
    </recommendedName>
</protein>
<organism evidence="2 3">
    <name type="scientific">Stylosanthes scabra</name>
    <dbReference type="NCBI Taxonomy" id="79078"/>
    <lineage>
        <taxon>Eukaryota</taxon>
        <taxon>Viridiplantae</taxon>
        <taxon>Streptophyta</taxon>
        <taxon>Embryophyta</taxon>
        <taxon>Tracheophyta</taxon>
        <taxon>Spermatophyta</taxon>
        <taxon>Magnoliopsida</taxon>
        <taxon>eudicotyledons</taxon>
        <taxon>Gunneridae</taxon>
        <taxon>Pentapetalae</taxon>
        <taxon>rosids</taxon>
        <taxon>fabids</taxon>
        <taxon>Fabales</taxon>
        <taxon>Fabaceae</taxon>
        <taxon>Papilionoideae</taxon>
        <taxon>50 kb inversion clade</taxon>
        <taxon>dalbergioids sensu lato</taxon>
        <taxon>Dalbergieae</taxon>
        <taxon>Pterocarpus clade</taxon>
        <taxon>Stylosanthes</taxon>
    </lineage>
</organism>
<keyword evidence="3" id="KW-1185">Reference proteome</keyword>
<evidence type="ECO:0000313" key="3">
    <source>
        <dbReference type="Proteomes" id="UP001341840"/>
    </source>
</evidence>
<evidence type="ECO:0008006" key="4">
    <source>
        <dbReference type="Google" id="ProtNLM"/>
    </source>
</evidence>
<dbReference type="Proteomes" id="UP001341840">
    <property type="component" value="Unassembled WGS sequence"/>
</dbReference>
<accession>A0ABU6VJX5</accession>
<reference evidence="2 3" key="1">
    <citation type="journal article" date="2023" name="Plants (Basel)">
        <title>Bridging the Gap: Combining Genomics and Transcriptomics Approaches to Understand Stylosanthes scabra, an Orphan Legume from the Brazilian Caatinga.</title>
        <authorList>
            <person name="Ferreira-Neto J.R.C."/>
            <person name="da Silva M.D."/>
            <person name="Binneck E."/>
            <person name="de Melo N.F."/>
            <person name="da Silva R.H."/>
            <person name="de Melo A.L.T.M."/>
            <person name="Pandolfi V."/>
            <person name="Bustamante F.O."/>
            <person name="Brasileiro-Vidal A.C."/>
            <person name="Benko-Iseppon A.M."/>
        </authorList>
    </citation>
    <scope>NUCLEOTIDE SEQUENCE [LARGE SCALE GENOMIC DNA]</scope>
    <source>
        <tissue evidence="2">Leaves</tissue>
    </source>
</reference>
<keyword evidence="1" id="KW-0732">Signal</keyword>
<proteinExistence type="predicted"/>
<feature type="non-terminal residue" evidence="2">
    <location>
        <position position="94"/>
    </location>
</feature>
<name>A0ABU6VJX5_9FABA</name>
<comment type="caution">
    <text evidence="2">The sequence shown here is derived from an EMBL/GenBank/DDBJ whole genome shotgun (WGS) entry which is preliminary data.</text>
</comment>
<evidence type="ECO:0000313" key="2">
    <source>
        <dbReference type="EMBL" id="MED6173854.1"/>
    </source>
</evidence>
<evidence type="ECO:0000256" key="1">
    <source>
        <dbReference type="SAM" id="SignalP"/>
    </source>
</evidence>
<dbReference type="EMBL" id="JASCZI010151642">
    <property type="protein sequence ID" value="MED6173854.1"/>
    <property type="molecule type" value="Genomic_DNA"/>
</dbReference>
<feature type="chain" id="PRO_5045333273" description="Secreted protein" evidence="1">
    <location>
        <begin position="26"/>
        <end position="94"/>
    </location>
</feature>